<dbReference type="PANTHER" id="PTHR33075:SF7">
    <property type="entry name" value="OS02G0303350 PROTEIN"/>
    <property type="match status" value="1"/>
</dbReference>
<dbReference type="PANTHER" id="PTHR33075">
    <property type="entry name" value="OS02G0499800 PROTEIN"/>
    <property type="match status" value="1"/>
</dbReference>
<proteinExistence type="predicted"/>
<dbReference type="Proteomes" id="UP000298652">
    <property type="component" value="Chromosome 8"/>
</dbReference>
<gene>
    <name evidence="3" type="ORF">SEVIR_8G109100v2</name>
</gene>
<organism evidence="3 4">
    <name type="scientific">Setaria viridis</name>
    <name type="common">Green bristlegrass</name>
    <name type="synonym">Setaria italica subsp. viridis</name>
    <dbReference type="NCBI Taxonomy" id="4556"/>
    <lineage>
        <taxon>Eukaryota</taxon>
        <taxon>Viridiplantae</taxon>
        <taxon>Streptophyta</taxon>
        <taxon>Embryophyta</taxon>
        <taxon>Tracheophyta</taxon>
        <taxon>Spermatophyta</taxon>
        <taxon>Magnoliopsida</taxon>
        <taxon>Liliopsida</taxon>
        <taxon>Poales</taxon>
        <taxon>Poaceae</taxon>
        <taxon>PACMAD clade</taxon>
        <taxon>Panicoideae</taxon>
        <taxon>Panicodae</taxon>
        <taxon>Paniceae</taxon>
        <taxon>Cenchrinae</taxon>
        <taxon>Setaria</taxon>
    </lineage>
</organism>
<dbReference type="Pfam" id="PF24530">
    <property type="entry name" value="DUF7597"/>
    <property type="match status" value="1"/>
</dbReference>
<evidence type="ECO:0000313" key="4">
    <source>
        <dbReference type="Proteomes" id="UP000298652"/>
    </source>
</evidence>
<evidence type="ECO:0000256" key="1">
    <source>
        <dbReference type="SAM" id="MobiDB-lite"/>
    </source>
</evidence>
<feature type="compositionally biased region" description="Basic and acidic residues" evidence="1">
    <location>
        <begin position="870"/>
        <end position="882"/>
    </location>
</feature>
<dbReference type="EMBL" id="CM016559">
    <property type="protein sequence ID" value="TKW00445.1"/>
    <property type="molecule type" value="Genomic_DNA"/>
</dbReference>
<feature type="domain" description="DUF7597" evidence="2">
    <location>
        <begin position="385"/>
        <end position="490"/>
    </location>
</feature>
<feature type="region of interest" description="Disordered" evidence="1">
    <location>
        <begin position="853"/>
        <end position="893"/>
    </location>
</feature>
<evidence type="ECO:0000313" key="3">
    <source>
        <dbReference type="EMBL" id="TKW00445.1"/>
    </source>
</evidence>
<dbReference type="InterPro" id="IPR056018">
    <property type="entry name" value="DUF7597"/>
</dbReference>
<reference evidence="3" key="1">
    <citation type="submission" date="2019-03" db="EMBL/GenBank/DDBJ databases">
        <title>WGS assembly of Setaria viridis.</title>
        <authorList>
            <person name="Huang P."/>
            <person name="Jenkins J."/>
            <person name="Grimwood J."/>
            <person name="Barry K."/>
            <person name="Healey A."/>
            <person name="Mamidi S."/>
            <person name="Sreedasyam A."/>
            <person name="Shu S."/>
            <person name="Feldman M."/>
            <person name="Wu J."/>
            <person name="Yu Y."/>
            <person name="Chen C."/>
            <person name="Johnson J."/>
            <person name="Rokhsar D."/>
            <person name="Baxter I."/>
            <person name="Schmutz J."/>
            <person name="Brutnell T."/>
            <person name="Kellogg E."/>
        </authorList>
    </citation>
    <scope>NUCLEOTIDE SEQUENCE [LARGE SCALE GENOMIC DNA]</scope>
</reference>
<sequence length="893" mass="98434">MASFKFVQSHGFTFAAKVRDLLGSQVVQPPRNNFRLTPTSVSLCLQAILGGPASGFHVSHLGHQVFKFHVSSKHVGFLCLDLKDLSCDGFHVGFFFNNSSGLAQAYSFAKKDSGPAYRWELVRPRKGKAVSLISDKSILKSDNLWNVEFKNSVSYGKMNQALSGHRYYGSSSQAAKVFHDDSSPSLAPKAYRSSGFSRSYVDAVKMNLDNVTPLSGANLVPLGCRSIHHNSASLGGASLNSDRSSFLASKKVRPSVFQRLVFPNSNQSRLLDNRPVKGHTRNDCKPYHDLQGFIKRCGDSFGCAFSPCLSAGDWPSNCHLTWFKAGPSSGQRPNSSAQPPAPLSSIATVAPALTPSSSLAPMAFLNIDPQPMMLAGFNRVIVQGRQQFARVIFPRATPRNENLAIVTVINLPPGEILFGPLRNVILQFLEHDLGLEVLDIQRCPFGRGQAYVRMGRPSDKDALITQSPHFRNGFAFSFVQHNRAANARRVTFNRECWLMLIGFPLDSCSVHEIEDAIRSFGRMILWQKDNVLARIIIKARVTELIDIPHYLILSEGDDFEGVSFTVQCEILQQNLLGGFLQDEDIPPGGPDDNFAPIQEDVVLGQNVAQEGHMFVNLNINMVLTQDQQVHLNHLPKNITDRMSSLLPDCLSTPKDFNMEKQRPGQNPNIFRLWAQHFSRVGCPEQVTQIPSDWAAFFINMLMSPEHFDWAKQFLASKTWEFLLSCSNSTAMMAFAIPLKYPSSSPFICSLSQEEVGTSTPGFSKAAEAELKVARSHKRARIRLGTKAAPECESSVRRSDRIKAKNKGFRRSSCQDNTCLACNACPPTISAEVIQSLGSKVCALDRTKIYPGNLSLNSGSQKPIGRTMARRSSEALSKGKEVLSEVPSNSSTGA</sequence>
<keyword evidence="4" id="KW-1185">Reference proteome</keyword>
<name>A0A4U6THT2_SETVI</name>
<protein>
    <recommendedName>
        <fullName evidence="2">DUF7597 domain-containing protein</fullName>
    </recommendedName>
</protein>
<evidence type="ECO:0000259" key="2">
    <source>
        <dbReference type="Pfam" id="PF24530"/>
    </source>
</evidence>
<dbReference type="Gramene" id="TKW00445">
    <property type="protein sequence ID" value="TKW00445"/>
    <property type="gene ID" value="SEVIR_8G109100v2"/>
</dbReference>
<dbReference type="AlphaFoldDB" id="A0A4U6THT2"/>
<accession>A0A4U6THT2</accession>